<dbReference type="STRING" id="33936.AZI98_14475"/>
<feature type="transmembrane region" description="Helical" evidence="6">
    <location>
        <begin position="377"/>
        <end position="398"/>
    </location>
</feature>
<dbReference type="Pfam" id="PF01943">
    <property type="entry name" value="Polysacc_synt"/>
    <property type="match status" value="1"/>
</dbReference>
<dbReference type="EMBL" id="LWBR01000058">
    <property type="protein sequence ID" value="KZN95208.1"/>
    <property type="molecule type" value="Genomic_DNA"/>
</dbReference>
<accession>A0A165WQN3</accession>
<feature type="transmembrane region" description="Helical" evidence="6">
    <location>
        <begin position="319"/>
        <end position="340"/>
    </location>
</feature>
<feature type="transmembrane region" description="Helical" evidence="6">
    <location>
        <begin position="139"/>
        <end position="159"/>
    </location>
</feature>
<comment type="subcellular location">
    <subcellularLocation>
        <location evidence="1">Cell membrane</location>
        <topology evidence="1">Multi-pass membrane protein</topology>
    </subcellularLocation>
</comment>
<feature type="transmembrane region" description="Helical" evidence="6">
    <location>
        <begin position="35"/>
        <end position="57"/>
    </location>
</feature>
<reference evidence="7 8" key="1">
    <citation type="submission" date="2016-04" db="EMBL/GenBank/DDBJ databases">
        <title>Draft genome sequence of Aeribacillus pallidus 8m3 from petroleum reservoir.</title>
        <authorList>
            <person name="Poltaraus A.B."/>
            <person name="Nazina T.N."/>
            <person name="Tourova T.P."/>
            <person name="Malakho S.M."/>
            <person name="Korshunova A.V."/>
            <person name="Sokolova D.S."/>
        </authorList>
    </citation>
    <scope>NUCLEOTIDE SEQUENCE [LARGE SCALE GENOMIC DNA]</scope>
    <source>
        <strain evidence="7 8">8m3</strain>
    </source>
</reference>
<keyword evidence="3 6" id="KW-0812">Transmembrane</keyword>
<dbReference type="PANTHER" id="PTHR30250:SF11">
    <property type="entry name" value="O-ANTIGEN TRANSPORTER-RELATED"/>
    <property type="match status" value="1"/>
</dbReference>
<feature type="transmembrane region" description="Helical" evidence="6">
    <location>
        <begin position="352"/>
        <end position="371"/>
    </location>
</feature>
<evidence type="ECO:0000256" key="6">
    <source>
        <dbReference type="SAM" id="Phobius"/>
    </source>
</evidence>
<keyword evidence="2" id="KW-1003">Cell membrane</keyword>
<feature type="transmembrane region" description="Helical" evidence="6">
    <location>
        <begin position="12"/>
        <end position="29"/>
    </location>
</feature>
<keyword evidence="8" id="KW-1185">Reference proteome</keyword>
<dbReference type="Proteomes" id="UP000076476">
    <property type="component" value="Unassembled WGS sequence"/>
</dbReference>
<protein>
    <submittedName>
        <fullName evidence="7">Uncharacterized protein</fullName>
    </submittedName>
</protein>
<dbReference type="AlphaFoldDB" id="A0A165WQN3"/>
<evidence type="ECO:0000256" key="2">
    <source>
        <dbReference type="ARBA" id="ARBA00022475"/>
    </source>
</evidence>
<feature type="transmembrane region" description="Helical" evidence="6">
    <location>
        <begin position="107"/>
        <end position="127"/>
    </location>
</feature>
<sequence length="403" mass="47801">MKNRVYSLILRIFSLFAKFLIVFYLAKFFNLEQVGIYNLFYTSINVGIFLLGLDFYCYSNRRLITDKNKEFETLTDQFIFYIFIFIISIPLFWTLFLLKVIPYKFIFYFYLILLFEHFSQELYRIFIILKKVTVANIIFFIRNGLWIYIAIVLFSGFLSPNLTNLFLLWLSFVIISVILGFIMLHNTIKFKYEYKFSLNRIIYGIKISFPFFLSTIALKILEFLDRYLIKVFHGNEDVGIYTLYYSITSIINIFVFTSVISFLYPKLIIAYQKGLKKLFRRILKKLLFQTTIFSFCSIILVLIGLLLMNHLLKFELSNVIMLMVVIQIFNFILLNISLVFHYQLYATNNDQFILKSTISASVVSVICNFILIPQYSYLGASISMLMANITLLIIRLYYSRRVV</sequence>
<comment type="caution">
    <text evidence="7">The sequence shown here is derived from an EMBL/GenBank/DDBJ whole genome shotgun (WGS) entry which is preliminary data.</text>
</comment>
<organism evidence="7 8">
    <name type="scientific">Aeribacillus pallidus</name>
    <dbReference type="NCBI Taxonomy" id="33936"/>
    <lineage>
        <taxon>Bacteria</taxon>
        <taxon>Bacillati</taxon>
        <taxon>Bacillota</taxon>
        <taxon>Bacilli</taxon>
        <taxon>Bacillales</taxon>
        <taxon>Bacillaceae</taxon>
        <taxon>Aeribacillus</taxon>
    </lineage>
</organism>
<evidence type="ECO:0000256" key="1">
    <source>
        <dbReference type="ARBA" id="ARBA00004651"/>
    </source>
</evidence>
<dbReference type="InterPro" id="IPR050833">
    <property type="entry name" value="Poly_Biosynth_Transport"/>
</dbReference>
<feature type="transmembrane region" description="Helical" evidence="6">
    <location>
        <begin position="241"/>
        <end position="265"/>
    </location>
</feature>
<feature type="transmembrane region" description="Helical" evidence="6">
    <location>
        <begin position="78"/>
        <end position="101"/>
    </location>
</feature>
<gene>
    <name evidence="7" type="ORF">AZI98_14475</name>
</gene>
<keyword evidence="5 6" id="KW-0472">Membrane</keyword>
<evidence type="ECO:0000313" key="7">
    <source>
        <dbReference type="EMBL" id="KZN95208.1"/>
    </source>
</evidence>
<evidence type="ECO:0000256" key="5">
    <source>
        <dbReference type="ARBA" id="ARBA00023136"/>
    </source>
</evidence>
<dbReference type="OrthoDB" id="9815702at2"/>
<keyword evidence="4 6" id="KW-1133">Transmembrane helix</keyword>
<dbReference type="GO" id="GO:0005886">
    <property type="term" value="C:plasma membrane"/>
    <property type="evidence" value="ECO:0007669"/>
    <property type="project" value="UniProtKB-SubCell"/>
</dbReference>
<feature type="transmembrane region" description="Helical" evidence="6">
    <location>
        <begin position="165"/>
        <end position="188"/>
    </location>
</feature>
<evidence type="ECO:0000313" key="8">
    <source>
        <dbReference type="Proteomes" id="UP000076476"/>
    </source>
</evidence>
<name>A0A165WQN3_9BACI</name>
<evidence type="ECO:0000256" key="3">
    <source>
        <dbReference type="ARBA" id="ARBA00022692"/>
    </source>
</evidence>
<dbReference type="InterPro" id="IPR002797">
    <property type="entry name" value="Polysacc_synth"/>
</dbReference>
<feature type="transmembrane region" description="Helical" evidence="6">
    <location>
        <begin position="200"/>
        <end position="221"/>
    </location>
</feature>
<feature type="transmembrane region" description="Helical" evidence="6">
    <location>
        <begin position="286"/>
        <end position="307"/>
    </location>
</feature>
<proteinExistence type="predicted"/>
<evidence type="ECO:0000256" key="4">
    <source>
        <dbReference type="ARBA" id="ARBA00022989"/>
    </source>
</evidence>
<dbReference type="PANTHER" id="PTHR30250">
    <property type="entry name" value="PST FAMILY PREDICTED COLANIC ACID TRANSPORTER"/>
    <property type="match status" value="1"/>
</dbReference>